<evidence type="ECO:0000259" key="1">
    <source>
        <dbReference type="Pfam" id="PF00534"/>
    </source>
</evidence>
<dbReference type="EC" id="2.4.1.345" evidence="3"/>
<feature type="domain" description="Glycosyltransferase subfamily 4-like N-terminal" evidence="2">
    <location>
        <begin position="35"/>
        <end position="174"/>
    </location>
</feature>
<dbReference type="EMBL" id="MZGU01000007">
    <property type="protein sequence ID" value="PWB84756.1"/>
    <property type="molecule type" value="Genomic_DNA"/>
</dbReference>
<dbReference type="AlphaFoldDB" id="A0A2U1S5C2"/>
<sequence>MFNFFKRVFSRSSDFKNLKNIKMAYVLAAFPTLSQTFVVNELRWLKHNGYDVKVFSFSNPEMPVDLDFDLEIIHFDSDDLLGNLEKLLIEHKIELIHTHFVYPVGTLFTFPVSQKLKIPFTLFAHAADIFKYEIDKINNISEITNSEYCKGIFTLSEFHKNYLIERGVPSNKIIITKQATNYEIEPITLNDNKTKSIVSISRFVEKKGLDDLIDIAKILENENYNFSIYGFGDLEDELRAKIEKLNLNNISIKGRLNGAKEVKKVLKEADLLVSPCKRGSDGDLDGFPTVVFEAMGYGTPILTTNVSAIPEVISDGVNGFIVESNNKEAFALKIKEIMSLSKEDILKIVTRAQKDVQNESSVEMTMEKLIEIWGGI</sequence>
<dbReference type="OrthoDB" id="131038at2157"/>
<reference evidence="3 4" key="1">
    <citation type="submission" date="2017-03" db="EMBL/GenBank/DDBJ databases">
        <title>Genome sequence of Methanobrevibacter wosei.</title>
        <authorList>
            <person name="Poehlein A."/>
            <person name="Seedorf H."/>
            <person name="Daniel R."/>
        </authorList>
    </citation>
    <scope>NUCLEOTIDE SEQUENCE [LARGE SCALE GENOMIC DNA]</scope>
    <source>
        <strain evidence="3 4">DSM 11979</strain>
    </source>
</reference>
<evidence type="ECO:0000259" key="2">
    <source>
        <dbReference type="Pfam" id="PF13439"/>
    </source>
</evidence>
<dbReference type="Pfam" id="PF13439">
    <property type="entry name" value="Glyco_transf_4"/>
    <property type="match status" value="1"/>
</dbReference>
<dbReference type="PANTHER" id="PTHR12526:SF630">
    <property type="entry name" value="GLYCOSYLTRANSFERASE"/>
    <property type="match status" value="1"/>
</dbReference>
<comment type="caution">
    <text evidence="3">The sequence shown here is derived from an EMBL/GenBank/DDBJ whole genome shotgun (WGS) entry which is preliminary data.</text>
</comment>
<dbReference type="InterPro" id="IPR028098">
    <property type="entry name" value="Glyco_trans_4-like_N"/>
</dbReference>
<keyword evidence="4" id="KW-1185">Reference proteome</keyword>
<dbReference type="PANTHER" id="PTHR12526">
    <property type="entry name" value="GLYCOSYLTRANSFERASE"/>
    <property type="match status" value="1"/>
</dbReference>
<evidence type="ECO:0000313" key="3">
    <source>
        <dbReference type="EMBL" id="PWB84756.1"/>
    </source>
</evidence>
<feature type="domain" description="Glycosyl transferase family 1" evidence="1">
    <location>
        <begin position="186"/>
        <end position="342"/>
    </location>
</feature>
<accession>A0A2U1S5C2</accession>
<dbReference type="InterPro" id="IPR001296">
    <property type="entry name" value="Glyco_trans_1"/>
</dbReference>
<dbReference type="Proteomes" id="UP000245577">
    <property type="component" value="Unassembled WGS sequence"/>
</dbReference>
<gene>
    <name evidence="3" type="primary">pimB</name>
    <name evidence="3" type="ORF">MBBWO_15220</name>
</gene>
<organism evidence="3 4">
    <name type="scientific">Methanobrevibacter woesei</name>
    <dbReference type="NCBI Taxonomy" id="190976"/>
    <lineage>
        <taxon>Archaea</taxon>
        <taxon>Methanobacteriati</taxon>
        <taxon>Methanobacteriota</taxon>
        <taxon>Methanomada group</taxon>
        <taxon>Methanobacteria</taxon>
        <taxon>Methanobacteriales</taxon>
        <taxon>Methanobacteriaceae</taxon>
        <taxon>Methanobrevibacter</taxon>
    </lineage>
</organism>
<dbReference type="Gene3D" id="3.40.50.2000">
    <property type="entry name" value="Glycogen Phosphorylase B"/>
    <property type="match status" value="2"/>
</dbReference>
<name>A0A2U1S5C2_9EURY</name>
<evidence type="ECO:0000313" key="4">
    <source>
        <dbReference type="Proteomes" id="UP000245577"/>
    </source>
</evidence>
<keyword evidence="3" id="KW-0328">Glycosyltransferase</keyword>
<dbReference type="SUPFAM" id="SSF53756">
    <property type="entry name" value="UDP-Glycosyltransferase/glycogen phosphorylase"/>
    <property type="match status" value="1"/>
</dbReference>
<dbReference type="RefSeq" id="WP_116670301.1">
    <property type="nucleotide sequence ID" value="NZ_MZGU01000007.1"/>
</dbReference>
<dbReference type="Pfam" id="PF00534">
    <property type="entry name" value="Glycos_transf_1"/>
    <property type="match status" value="1"/>
</dbReference>
<dbReference type="GO" id="GO:0043750">
    <property type="term" value="F:phosphatidylinositol alpha-mannosyltransferase activity"/>
    <property type="evidence" value="ECO:0007669"/>
    <property type="project" value="UniProtKB-EC"/>
</dbReference>
<proteinExistence type="predicted"/>
<keyword evidence="3" id="KW-0808">Transferase</keyword>
<protein>
    <submittedName>
        <fullName evidence="3">GDP-mannose-dependent alpha-(1-6)-phosphatidylinositol monomannoside mannosyltransferase</fullName>
        <ecNumber evidence="3">2.4.1.345</ecNumber>
    </submittedName>
</protein>